<keyword evidence="2" id="KW-1185">Reference proteome</keyword>
<evidence type="ECO:0000313" key="2">
    <source>
        <dbReference type="Proteomes" id="UP000568106"/>
    </source>
</evidence>
<organism evidence="1 2">
    <name type="scientific">Tunturiibacter empetritectus</name>
    <dbReference type="NCBI Taxonomy" id="3069691"/>
    <lineage>
        <taxon>Bacteria</taxon>
        <taxon>Pseudomonadati</taxon>
        <taxon>Acidobacteriota</taxon>
        <taxon>Terriglobia</taxon>
        <taxon>Terriglobales</taxon>
        <taxon>Acidobacteriaceae</taxon>
        <taxon>Tunturiibacter</taxon>
    </lineage>
</organism>
<reference evidence="1" key="1">
    <citation type="submission" date="2020-08" db="EMBL/GenBank/DDBJ databases">
        <title>Genomic Encyclopedia of Type Strains, Phase IV (KMG-V): Genome sequencing to study the core and pangenomes of soil and plant-associated prokaryotes.</title>
        <authorList>
            <person name="Whitman W."/>
        </authorList>
    </citation>
    <scope>NUCLEOTIDE SEQUENCE [LARGE SCALE GENOMIC DNA]</scope>
    <source>
        <strain evidence="1">M8UP27</strain>
    </source>
</reference>
<dbReference type="AlphaFoldDB" id="A0A7W8MQH1"/>
<gene>
    <name evidence="1" type="ORF">HDF09_000470</name>
</gene>
<evidence type="ECO:0000313" key="1">
    <source>
        <dbReference type="EMBL" id="MBB5315820.1"/>
    </source>
</evidence>
<dbReference type="Proteomes" id="UP000568106">
    <property type="component" value="Unassembled WGS sequence"/>
</dbReference>
<name>A0A7W8MQH1_9BACT</name>
<dbReference type="EMBL" id="JACHDY010000001">
    <property type="protein sequence ID" value="MBB5315820.1"/>
    <property type="molecule type" value="Genomic_DNA"/>
</dbReference>
<accession>A0A7W8MQH1</accession>
<proteinExistence type="predicted"/>
<comment type="caution">
    <text evidence="1">The sequence shown here is derived from an EMBL/GenBank/DDBJ whole genome shotgun (WGS) entry which is preliminary data.</text>
</comment>
<protein>
    <submittedName>
        <fullName evidence="1">Uncharacterized protein</fullName>
    </submittedName>
</protein>
<sequence>MAEVRAGKRIILERNSLSEGLEGKYVDVYDFPYGRLEVRTKGLLLPYRVFSKDQRVSHTAIVENKRLGHSLALIKAQQDTYFTPKVNTNSQKLGYEKRGRNV</sequence>